<gene>
    <name evidence="5" type="ORF">QRD43_00920</name>
</gene>
<dbReference type="PIRSF" id="PIRSF031924">
    <property type="entry name" value="Pi-irrepressible_AP"/>
    <property type="match status" value="1"/>
</dbReference>
<dbReference type="Pfam" id="PF01663">
    <property type="entry name" value="Phosphodiest"/>
    <property type="match status" value="1"/>
</dbReference>
<evidence type="ECO:0000313" key="5">
    <source>
        <dbReference type="EMBL" id="MDL5030451.1"/>
    </source>
</evidence>
<evidence type="ECO:0000256" key="3">
    <source>
        <dbReference type="ARBA" id="ARBA00022729"/>
    </source>
</evidence>
<dbReference type="PANTHER" id="PTHR10151:SF120">
    <property type="entry name" value="BIS(5'-ADENOSYL)-TRIPHOSPHATASE"/>
    <property type="match status" value="1"/>
</dbReference>
<dbReference type="SUPFAM" id="SSF53649">
    <property type="entry name" value="Alkaline phosphatase-like"/>
    <property type="match status" value="1"/>
</dbReference>
<keyword evidence="2" id="KW-0479">Metal-binding</keyword>
<dbReference type="EMBL" id="JASVDS010000001">
    <property type="protein sequence ID" value="MDL5030451.1"/>
    <property type="molecule type" value="Genomic_DNA"/>
</dbReference>
<proteinExistence type="predicted"/>
<evidence type="ECO:0000256" key="1">
    <source>
        <dbReference type="ARBA" id="ARBA00022553"/>
    </source>
</evidence>
<dbReference type="Proteomes" id="UP001238603">
    <property type="component" value="Unassembled WGS sequence"/>
</dbReference>
<dbReference type="Gene3D" id="3.40.720.10">
    <property type="entry name" value="Alkaline Phosphatase, subunit A"/>
    <property type="match status" value="1"/>
</dbReference>
<dbReference type="PANTHER" id="PTHR10151">
    <property type="entry name" value="ECTONUCLEOTIDE PYROPHOSPHATASE/PHOSPHODIESTERASE"/>
    <property type="match status" value="1"/>
</dbReference>
<organism evidence="5 6">
    <name type="scientific">Roseateles subflavus</name>
    <dbReference type="NCBI Taxonomy" id="3053353"/>
    <lineage>
        <taxon>Bacteria</taxon>
        <taxon>Pseudomonadati</taxon>
        <taxon>Pseudomonadota</taxon>
        <taxon>Betaproteobacteria</taxon>
        <taxon>Burkholderiales</taxon>
        <taxon>Sphaerotilaceae</taxon>
        <taxon>Roseateles</taxon>
    </lineage>
</organism>
<dbReference type="InterPro" id="IPR017850">
    <property type="entry name" value="Alkaline_phosphatase_core_sf"/>
</dbReference>
<dbReference type="CDD" id="cd16016">
    <property type="entry name" value="AP-SPAP"/>
    <property type="match status" value="1"/>
</dbReference>
<dbReference type="PROSITE" id="PS51257">
    <property type="entry name" value="PROKAR_LIPOPROTEIN"/>
    <property type="match status" value="1"/>
</dbReference>
<comment type="caution">
    <text evidence="5">The sequence shown here is derived from an EMBL/GenBank/DDBJ whole genome shotgun (WGS) entry which is preliminary data.</text>
</comment>
<evidence type="ECO:0000256" key="4">
    <source>
        <dbReference type="SAM" id="SignalP"/>
    </source>
</evidence>
<evidence type="ECO:0000256" key="2">
    <source>
        <dbReference type="ARBA" id="ARBA00022723"/>
    </source>
</evidence>
<sequence>MPTRRLRPSHRALAGAARLSAILCVAALQACSPLQTRAPADAPPPPRLVVFMAVDGLPMRQVLAYRDQLAPDGFRRFLDRGRWFSDAHHGHGYTVTAAGHSVMLSGAYPKQSSIIGNEWVDPLTREERYNTDDPAHHYLDHPTPHLAGTSPRNYRVETVGDVLRTVHPEARMIGISGKDRGAILPTGHLGMAYVYMQSSGGFSTSSYYLPELPAWAKAFNNAHPADRYFGRRWTPLLDDEQAYDRSVPDGQPWQSTGGNGNRLPAVVDGGLAAPGPAFWANLLPSPFADELTLDFARAALAGEHLGEDGVPDLLSVSLSSHDYVNHAFGPESRLSHDHFLHLDRYLQAFFQTLDERVGRDRYMVVLTADHGFMDTPEWARSQGRDAGRVPLKTLMAAVNDGLAAQLGEGPWVTHWSATGMLFDEARIQARGLDPEAVYAAAARLAEQVPGIAAAFTRAQLAGNGPAPELLARMRLSWHPDTAAPLQIVVKPGWMISSKTTGTTHGSPYRYDTNVPILAWGPAWWGQGEVTQPVAVADIAPTLARILRLPAPKQSQGQVLPVPGLAR</sequence>
<feature type="chain" id="PRO_5045173997" evidence="4">
    <location>
        <begin position="31"/>
        <end position="566"/>
    </location>
</feature>
<name>A0ABT7LC65_9BURK</name>
<dbReference type="InterPro" id="IPR002591">
    <property type="entry name" value="Phosphodiest/P_Trfase"/>
</dbReference>
<evidence type="ECO:0000313" key="6">
    <source>
        <dbReference type="Proteomes" id="UP001238603"/>
    </source>
</evidence>
<reference evidence="5 6" key="1">
    <citation type="submission" date="2023-06" db="EMBL/GenBank/DDBJ databases">
        <title>Pelomonas sp. APW6 16S ribosomal RNA gene genome sequencing and assembly.</title>
        <authorList>
            <person name="Woo H."/>
        </authorList>
    </citation>
    <scope>NUCLEOTIDE SEQUENCE [LARGE SCALE GENOMIC DNA]</scope>
    <source>
        <strain evidence="5 6">APW6</strain>
    </source>
</reference>
<accession>A0ABT7LC65</accession>
<feature type="signal peptide" evidence="4">
    <location>
        <begin position="1"/>
        <end position="30"/>
    </location>
</feature>
<dbReference type="RefSeq" id="WP_285980588.1">
    <property type="nucleotide sequence ID" value="NZ_JASVDS010000001.1"/>
</dbReference>
<protein>
    <submittedName>
        <fullName evidence="5">Alkaline phosphatase family protein</fullName>
    </submittedName>
</protein>
<keyword evidence="3 4" id="KW-0732">Signal</keyword>
<dbReference type="InterPro" id="IPR026263">
    <property type="entry name" value="Alkaline_phosphatase_prok"/>
</dbReference>
<dbReference type="Gene3D" id="3.30.1360.150">
    <property type="match status" value="1"/>
</dbReference>
<keyword evidence="1" id="KW-0597">Phosphoprotein</keyword>
<keyword evidence="6" id="KW-1185">Reference proteome</keyword>